<gene>
    <name evidence="5" type="ORF">ACJRO7_035673</name>
</gene>
<dbReference type="Proteomes" id="UP001634007">
    <property type="component" value="Unassembled WGS sequence"/>
</dbReference>
<dbReference type="InterPro" id="IPR044552">
    <property type="entry name" value="GLIP1-5/GLL25"/>
</dbReference>
<dbReference type="CDD" id="cd01837">
    <property type="entry name" value="SGNH_plant_lipase_like"/>
    <property type="match status" value="1"/>
</dbReference>
<keyword evidence="3" id="KW-0175">Coiled coil</keyword>
<reference evidence="5 6" key="1">
    <citation type="submission" date="2024-11" db="EMBL/GenBank/DDBJ databases">
        <title>Chromosome-level genome assembly of Eucalyptus globulus Labill. provides insights into its genome evolution.</title>
        <authorList>
            <person name="Li X."/>
        </authorList>
    </citation>
    <scope>NUCLEOTIDE SEQUENCE [LARGE SCALE GENOMIC DNA]</scope>
    <source>
        <strain evidence="5">CL2024</strain>
        <tissue evidence="5">Fresh tender leaves</tissue>
    </source>
</reference>
<feature type="chain" id="PRO_5044775004" evidence="4">
    <location>
        <begin position="24"/>
        <end position="419"/>
    </location>
</feature>
<evidence type="ECO:0000256" key="3">
    <source>
        <dbReference type="SAM" id="Coils"/>
    </source>
</evidence>
<keyword evidence="2 4" id="KW-0732">Signal</keyword>
<dbReference type="Pfam" id="PF00657">
    <property type="entry name" value="Lipase_GDSL"/>
    <property type="match status" value="1"/>
</dbReference>
<comment type="similarity">
    <text evidence="1">Belongs to the 'GDSL' lipolytic enzyme family.</text>
</comment>
<keyword evidence="6" id="KW-1185">Reference proteome</keyword>
<dbReference type="InterPro" id="IPR001087">
    <property type="entry name" value="GDSL"/>
</dbReference>
<dbReference type="AlphaFoldDB" id="A0ABD3JDN0"/>
<organism evidence="5 6">
    <name type="scientific">Eucalyptus globulus</name>
    <name type="common">Tasmanian blue gum</name>
    <dbReference type="NCBI Taxonomy" id="34317"/>
    <lineage>
        <taxon>Eukaryota</taxon>
        <taxon>Viridiplantae</taxon>
        <taxon>Streptophyta</taxon>
        <taxon>Embryophyta</taxon>
        <taxon>Tracheophyta</taxon>
        <taxon>Spermatophyta</taxon>
        <taxon>Magnoliopsida</taxon>
        <taxon>eudicotyledons</taxon>
        <taxon>Gunneridae</taxon>
        <taxon>Pentapetalae</taxon>
        <taxon>rosids</taxon>
        <taxon>malvids</taxon>
        <taxon>Myrtales</taxon>
        <taxon>Myrtaceae</taxon>
        <taxon>Myrtoideae</taxon>
        <taxon>Eucalypteae</taxon>
        <taxon>Eucalyptus</taxon>
    </lineage>
</organism>
<evidence type="ECO:0000313" key="5">
    <source>
        <dbReference type="EMBL" id="KAL3723532.1"/>
    </source>
</evidence>
<dbReference type="InterPro" id="IPR035669">
    <property type="entry name" value="SGNH_plant_lipase-like"/>
</dbReference>
<comment type="caution">
    <text evidence="5">The sequence shown here is derived from an EMBL/GenBank/DDBJ whole genome shotgun (WGS) entry which is preliminary data.</text>
</comment>
<protein>
    <submittedName>
        <fullName evidence="5">Uncharacterized protein</fullName>
    </submittedName>
</protein>
<name>A0ABD3JDN0_EUCGL</name>
<dbReference type="PANTHER" id="PTHR45966">
    <property type="entry name" value="GDSL-LIKE LIPASE/ACYLHYDROLASE"/>
    <property type="match status" value="1"/>
</dbReference>
<dbReference type="Gene3D" id="3.40.50.1110">
    <property type="entry name" value="SGNH hydrolase"/>
    <property type="match status" value="1"/>
</dbReference>
<evidence type="ECO:0000313" key="6">
    <source>
        <dbReference type="Proteomes" id="UP001634007"/>
    </source>
</evidence>
<evidence type="ECO:0000256" key="4">
    <source>
        <dbReference type="SAM" id="SignalP"/>
    </source>
</evidence>
<proteinExistence type="inferred from homology"/>
<evidence type="ECO:0000256" key="1">
    <source>
        <dbReference type="ARBA" id="ARBA00008668"/>
    </source>
</evidence>
<dbReference type="PANTHER" id="PTHR45966:SF1">
    <property type="entry name" value="GDSL ESTERASE_LIPASE 1-RELATED"/>
    <property type="match status" value="1"/>
</dbReference>
<sequence>MSTPNVHILFFTIFTGLLLSTLCDINQTQNDVALFIFGDALNDAGTNNNINTTSAKTGQIGRKGLNRHNLKRFRTQSAPKKGLGLNRHNHKIFRTFLALFPTYDETFFHYPTGRITDGRIMADFIAEYAKLPLIPPYLQLKNDEFVGGANFASIGAGALPETFTGFVVDFKTQRKQFESLVKNLRDNLGDEKAERIVLDGVYFISIGLKEYVAVLNNPALFQSVSKEDYVGMVVGNISTVLEDIYKVGARKFGFTTMLPIGCLLAIQLATGNDSCLRQGTELSKLHNIRFSFIFIFIFIFTHNAAFPATLAKLESQLQGFKYSLFDLYTSLTERIQHPSNYGFKDGETACCGSGPYGGNYSCGGMRGVREYSSCPNPAEYVFFNSNHLSERAYHQFAQLIWNGSSPPYNLEALFKHGNV</sequence>
<evidence type="ECO:0000256" key="2">
    <source>
        <dbReference type="ARBA" id="ARBA00022729"/>
    </source>
</evidence>
<accession>A0ABD3JDN0</accession>
<dbReference type="InterPro" id="IPR036514">
    <property type="entry name" value="SGNH_hydro_sf"/>
</dbReference>
<feature type="signal peptide" evidence="4">
    <location>
        <begin position="1"/>
        <end position="23"/>
    </location>
</feature>
<feature type="coiled-coil region" evidence="3">
    <location>
        <begin position="167"/>
        <end position="194"/>
    </location>
</feature>
<dbReference type="EMBL" id="JBJKBG010000009">
    <property type="protein sequence ID" value="KAL3723532.1"/>
    <property type="molecule type" value="Genomic_DNA"/>
</dbReference>